<dbReference type="Proteomes" id="UP000799428">
    <property type="component" value="Unassembled WGS sequence"/>
</dbReference>
<feature type="signal peptide" evidence="2">
    <location>
        <begin position="1"/>
        <end position="27"/>
    </location>
</feature>
<keyword evidence="1" id="KW-0472">Membrane</keyword>
<evidence type="ECO:0000313" key="3">
    <source>
        <dbReference type="EMBL" id="KAF2711908.1"/>
    </source>
</evidence>
<reference evidence="3" key="1">
    <citation type="journal article" date="2020" name="Stud. Mycol.">
        <title>101 Dothideomycetes genomes: a test case for predicting lifestyles and emergence of pathogens.</title>
        <authorList>
            <person name="Haridas S."/>
            <person name="Albert R."/>
            <person name="Binder M."/>
            <person name="Bloem J."/>
            <person name="Labutti K."/>
            <person name="Salamov A."/>
            <person name="Andreopoulos B."/>
            <person name="Baker S."/>
            <person name="Barry K."/>
            <person name="Bills G."/>
            <person name="Bluhm B."/>
            <person name="Cannon C."/>
            <person name="Castanera R."/>
            <person name="Culley D."/>
            <person name="Daum C."/>
            <person name="Ezra D."/>
            <person name="Gonzalez J."/>
            <person name="Henrissat B."/>
            <person name="Kuo A."/>
            <person name="Liang C."/>
            <person name="Lipzen A."/>
            <person name="Lutzoni F."/>
            <person name="Magnuson J."/>
            <person name="Mondo S."/>
            <person name="Nolan M."/>
            <person name="Ohm R."/>
            <person name="Pangilinan J."/>
            <person name="Park H.-J."/>
            <person name="Ramirez L."/>
            <person name="Alfaro M."/>
            <person name="Sun H."/>
            <person name="Tritt A."/>
            <person name="Yoshinaga Y."/>
            <person name="Zwiers L.-H."/>
            <person name="Turgeon B."/>
            <person name="Goodwin S."/>
            <person name="Spatafora J."/>
            <person name="Crous P."/>
            <person name="Grigoriev I."/>
        </authorList>
    </citation>
    <scope>NUCLEOTIDE SEQUENCE</scope>
    <source>
        <strain evidence="3">CBS 279.74</strain>
    </source>
</reference>
<keyword evidence="1" id="KW-1133">Transmembrane helix</keyword>
<keyword evidence="4" id="KW-1185">Reference proteome</keyword>
<feature type="chain" id="PRO_5026350896" description="Secreted protein" evidence="2">
    <location>
        <begin position="28"/>
        <end position="135"/>
    </location>
</feature>
<evidence type="ECO:0000256" key="2">
    <source>
        <dbReference type="SAM" id="SignalP"/>
    </source>
</evidence>
<evidence type="ECO:0000256" key="1">
    <source>
        <dbReference type="SAM" id="Phobius"/>
    </source>
</evidence>
<dbReference type="EMBL" id="MU005767">
    <property type="protein sequence ID" value="KAF2711908.1"/>
    <property type="molecule type" value="Genomic_DNA"/>
</dbReference>
<sequence length="135" mass="15279">MTLFSHSAAFFFFFPSFLLIFAFETEAGRFPSTADADAMADGSSPDSTQVHSFCRVMVSVSWCRCHGVRNAALLSCRTYPRPCCRANETPKHPVPILFLLVFFCLFRLAQWTHISSCLFLAFFCLFPAFLALHNM</sequence>
<dbReference type="AlphaFoldDB" id="A0A6G1KGE9"/>
<accession>A0A6G1KGE9</accession>
<feature type="transmembrane region" description="Helical" evidence="1">
    <location>
        <begin position="116"/>
        <end position="133"/>
    </location>
</feature>
<proteinExistence type="predicted"/>
<evidence type="ECO:0000313" key="4">
    <source>
        <dbReference type="Proteomes" id="UP000799428"/>
    </source>
</evidence>
<keyword evidence="1" id="KW-0812">Transmembrane</keyword>
<name>A0A6G1KGE9_9PLEO</name>
<keyword evidence="2" id="KW-0732">Signal</keyword>
<evidence type="ECO:0008006" key="5">
    <source>
        <dbReference type="Google" id="ProtNLM"/>
    </source>
</evidence>
<organism evidence="3 4">
    <name type="scientific">Pleomassaria siparia CBS 279.74</name>
    <dbReference type="NCBI Taxonomy" id="1314801"/>
    <lineage>
        <taxon>Eukaryota</taxon>
        <taxon>Fungi</taxon>
        <taxon>Dikarya</taxon>
        <taxon>Ascomycota</taxon>
        <taxon>Pezizomycotina</taxon>
        <taxon>Dothideomycetes</taxon>
        <taxon>Pleosporomycetidae</taxon>
        <taxon>Pleosporales</taxon>
        <taxon>Pleomassariaceae</taxon>
        <taxon>Pleomassaria</taxon>
    </lineage>
</organism>
<gene>
    <name evidence="3" type="ORF">K504DRAFT_232461</name>
</gene>
<protein>
    <recommendedName>
        <fullName evidence="5">Secreted protein</fullName>
    </recommendedName>
</protein>